<dbReference type="InterPro" id="IPR023247">
    <property type="entry name" value="IC97/Dnai7-like"/>
</dbReference>
<protein>
    <recommendedName>
        <fullName evidence="3">IC97/Casc1 N-terminal domain-containing protein</fullName>
    </recommendedName>
</protein>
<dbReference type="EMBL" id="HBIB01018850">
    <property type="protein sequence ID" value="CAE0250061.1"/>
    <property type="molecule type" value="Transcribed_RNA"/>
</dbReference>
<feature type="domain" description="IC97/Casc1 N-terminal" evidence="3">
    <location>
        <begin position="32"/>
        <end position="221"/>
    </location>
</feature>
<dbReference type="PANTHER" id="PTHR20929:SF11">
    <property type="entry name" value="DYNEIN AXONEMAL INTERMEDIATE CHAIN 7"/>
    <property type="match status" value="1"/>
</dbReference>
<organism evidence="4">
    <name type="scientific">Palpitomonas bilix</name>
    <dbReference type="NCBI Taxonomy" id="652834"/>
    <lineage>
        <taxon>Eukaryota</taxon>
        <taxon>Eukaryota incertae sedis</taxon>
    </lineage>
</organism>
<name>A0A7S3D8Y4_9EUKA</name>
<dbReference type="GO" id="GO:0008017">
    <property type="term" value="F:microtubule binding"/>
    <property type="evidence" value="ECO:0007669"/>
    <property type="project" value="TreeGrafter"/>
</dbReference>
<dbReference type="PANTHER" id="PTHR20929">
    <property type="entry name" value="LUNG ADENOMA SUSCEPTIBILITY 1-RELATED"/>
    <property type="match status" value="1"/>
</dbReference>
<gene>
    <name evidence="4" type="ORF">PBIL07802_LOCUS12261</name>
</gene>
<dbReference type="AlphaFoldDB" id="A0A7S3D8Y4"/>
<evidence type="ECO:0000256" key="1">
    <source>
        <dbReference type="ARBA" id="ARBA00024332"/>
    </source>
</evidence>
<proteinExistence type="inferred from homology"/>
<dbReference type="InterPro" id="IPR031826">
    <property type="entry name" value="IC97/Casc1_N"/>
</dbReference>
<feature type="region of interest" description="Disordered" evidence="2">
    <location>
        <begin position="1"/>
        <end position="20"/>
    </location>
</feature>
<accession>A0A7S3D8Y4</accession>
<evidence type="ECO:0000259" key="3">
    <source>
        <dbReference type="Pfam" id="PF15927"/>
    </source>
</evidence>
<evidence type="ECO:0000313" key="4">
    <source>
        <dbReference type="EMBL" id="CAE0250061.1"/>
    </source>
</evidence>
<reference evidence="4" key="1">
    <citation type="submission" date="2021-01" db="EMBL/GenBank/DDBJ databases">
        <authorList>
            <person name="Corre E."/>
            <person name="Pelletier E."/>
            <person name="Niang G."/>
            <person name="Scheremetjew M."/>
            <person name="Finn R."/>
            <person name="Kale V."/>
            <person name="Holt S."/>
            <person name="Cochrane G."/>
            <person name="Meng A."/>
            <person name="Brown T."/>
            <person name="Cohen L."/>
        </authorList>
    </citation>
    <scope>NUCLEOTIDE SEQUENCE</scope>
    <source>
        <strain evidence="4">NIES-2562</strain>
    </source>
</reference>
<sequence>MPPKAKKGKKGKKSKKQEQLELEKKLEEARLAEQAEQERLERERKEREEQERLRQIELARLREEEKKRIAEEEVEEATFRQSRAALLRIEAAAAKEKEEWTRYLACSNLPNPSSLAEINAYLSLWKESAANDMHTVIEECQQAFQVMRDIRGYVASLPETHSSVDLFENAITRIRTLTSEKIDEMTAKTLTEIEEAKEDPQRSVATENIKFGVWVNLEKNLKTKQINFHALNIHTDLPRNLALNPIALRVMYTSFDPVSEDLQTNHLVVGGVLSVDVINLPPPAKTIKGWVMRPFNESEGFISKLAYPSPSTGGSGEGMAPSLSTPPMRISYALPDHIVSRADNPSVGWWNDEELKWNTEGMSDISFDEESRMLTFHSLHLTNLAVLQERDTDFPYQRWMFRPVGENHTLFLLEGKAFEIEIEVKHGVCHLLRPDIPQLHQLRNKKDGWHPAILLKELSKAGINLLPCDADADIIDDVIAKDLEKVEESLYYDLSLIAPSFSLAFSRWNHQRGRDEAVVRVKETLDFDAPPDLESVDWITVGYMHDDGIKKSWISPLHEDADEYTSDPIDGTSVSLVVFPRAACSNESKNVFWNQTHATVLLALGERCSEQGNDKIKASSARHTDSLRRLMTLTRIVSFG</sequence>
<dbReference type="PRINTS" id="PR02043">
    <property type="entry name" value="CANCERSCCP1"/>
</dbReference>
<dbReference type="Pfam" id="PF15927">
    <property type="entry name" value="Casc1_N"/>
    <property type="match status" value="1"/>
</dbReference>
<dbReference type="GO" id="GO:0048487">
    <property type="term" value="F:beta-tubulin binding"/>
    <property type="evidence" value="ECO:0007669"/>
    <property type="project" value="TreeGrafter"/>
</dbReference>
<feature type="compositionally biased region" description="Basic residues" evidence="2">
    <location>
        <begin position="1"/>
        <end position="15"/>
    </location>
</feature>
<comment type="similarity">
    <text evidence="1">Belongs to the DNAI7 family.</text>
</comment>
<dbReference type="GO" id="GO:0005930">
    <property type="term" value="C:axoneme"/>
    <property type="evidence" value="ECO:0007669"/>
    <property type="project" value="TreeGrafter"/>
</dbReference>
<evidence type="ECO:0000256" key="2">
    <source>
        <dbReference type="SAM" id="MobiDB-lite"/>
    </source>
</evidence>